<dbReference type="NCBIfam" id="TIGR00615">
    <property type="entry name" value="recR"/>
    <property type="match status" value="1"/>
</dbReference>
<keyword evidence="4 7" id="KW-0862">Zinc</keyword>
<keyword evidence="10" id="KW-1185">Reference proteome</keyword>
<dbReference type="KEGG" id="dgg:DGI_0201"/>
<evidence type="ECO:0000256" key="5">
    <source>
        <dbReference type="ARBA" id="ARBA00023172"/>
    </source>
</evidence>
<dbReference type="InterPro" id="IPR015967">
    <property type="entry name" value="Rcmb_RecR_Znf"/>
</dbReference>
<dbReference type="EMBL" id="CP006585">
    <property type="protein sequence ID" value="AGW12136.1"/>
    <property type="molecule type" value="Genomic_DNA"/>
</dbReference>
<dbReference type="PATRIC" id="fig|1121448.10.peg.204"/>
<evidence type="ECO:0000256" key="4">
    <source>
        <dbReference type="ARBA" id="ARBA00022833"/>
    </source>
</evidence>
<dbReference type="HOGENOM" id="CLU_060739_1_1_7"/>
<keyword evidence="5 7" id="KW-0233">DNA recombination</keyword>
<keyword evidence="2 7" id="KW-0227">DNA damage</keyword>
<dbReference type="GO" id="GO:0008270">
    <property type="term" value="F:zinc ion binding"/>
    <property type="evidence" value="ECO:0007669"/>
    <property type="project" value="UniProtKB-KW"/>
</dbReference>
<dbReference type="InterPro" id="IPR023627">
    <property type="entry name" value="Rcmb_RecR"/>
</dbReference>
<feature type="domain" description="Toprim" evidence="8">
    <location>
        <begin position="82"/>
        <end position="179"/>
    </location>
</feature>
<keyword evidence="1 7" id="KW-0479">Metal-binding</keyword>
<dbReference type="Pfam" id="PF21175">
    <property type="entry name" value="RecR_C"/>
    <property type="match status" value="1"/>
</dbReference>
<evidence type="ECO:0000313" key="10">
    <source>
        <dbReference type="Proteomes" id="UP000016587"/>
    </source>
</evidence>
<dbReference type="GO" id="GO:0006310">
    <property type="term" value="P:DNA recombination"/>
    <property type="evidence" value="ECO:0007669"/>
    <property type="project" value="UniProtKB-UniRule"/>
</dbReference>
<dbReference type="GO" id="GO:0003677">
    <property type="term" value="F:DNA binding"/>
    <property type="evidence" value="ECO:0007669"/>
    <property type="project" value="UniProtKB-UniRule"/>
</dbReference>
<accession>T2G7N5</accession>
<dbReference type="RefSeq" id="WP_021758731.1">
    <property type="nucleotide sequence ID" value="NC_022444.1"/>
</dbReference>
<proteinExistence type="inferred from homology"/>
<sequence>MPSTLPGPLHVLVTELASLPGLGPKSALRLALTLLKWPEARTRNLGTAIHELRDRLAICSRCGGLADRDPCELCMDPRRDPAVLCVLAEWDSLLAIESGGFFPGAYLILGGLIAPLDGVAAADLDLDRLTRRLAEGQVQEVVLALGTTLEAENTASYLKNLLARDFPQVRVTRLAQGMPLGAEVKYMDKETLRQSLTYRQEF</sequence>
<dbReference type="InterPro" id="IPR000093">
    <property type="entry name" value="DNA_Rcmb_RecR"/>
</dbReference>
<evidence type="ECO:0000313" key="9">
    <source>
        <dbReference type="EMBL" id="AGW12136.1"/>
    </source>
</evidence>
<dbReference type="Gene3D" id="1.10.8.420">
    <property type="entry name" value="RecR Domain 1"/>
    <property type="match status" value="1"/>
</dbReference>
<dbReference type="PROSITE" id="PS01300">
    <property type="entry name" value="RECR"/>
    <property type="match status" value="1"/>
</dbReference>
<dbReference type="Proteomes" id="UP000016587">
    <property type="component" value="Chromosome"/>
</dbReference>
<dbReference type="PANTHER" id="PTHR30446:SF0">
    <property type="entry name" value="RECOMBINATION PROTEIN RECR"/>
    <property type="match status" value="1"/>
</dbReference>
<gene>
    <name evidence="7" type="primary">recR</name>
    <name evidence="9" type="ORF">DGI_0201</name>
</gene>
<protein>
    <recommendedName>
        <fullName evidence="7">Recombination protein RecR</fullName>
    </recommendedName>
</protein>
<comment type="function">
    <text evidence="7">May play a role in DNA repair. It seems to be involved in an RecBC-independent recombinational process of DNA repair. It may act with RecF and RecO.</text>
</comment>
<dbReference type="PANTHER" id="PTHR30446">
    <property type="entry name" value="RECOMBINATION PROTEIN RECR"/>
    <property type="match status" value="1"/>
</dbReference>
<dbReference type="AlphaFoldDB" id="T2G7N5"/>
<evidence type="ECO:0000256" key="2">
    <source>
        <dbReference type="ARBA" id="ARBA00022763"/>
    </source>
</evidence>
<dbReference type="GO" id="GO:0006281">
    <property type="term" value="P:DNA repair"/>
    <property type="evidence" value="ECO:0007669"/>
    <property type="project" value="UniProtKB-UniRule"/>
</dbReference>
<evidence type="ECO:0000256" key="6">
    <source>
        <dbReference type="ARBA" id="ARBA00023204"/>
    </source>
</evidence>
<dbReference type="Gene3D" id="3.40.1360.10">
    <property type="match status" value="1"/>
</dbReference>
<dbReference type="OrthoDB" id="9802672at2"/>
<dbReference type="STRING" id="1121448.DGI_0201"/>
<name>T2G7N5_MEGG1</name>
<evidence type="ECO:0000256" key="1">
    <source>
        <dbReference type="ARBA" id="ARBA00022723"/>
    </source>
</evidence>
<evidence type="ECO:0000256" key="7">
    <source>
        <dbReference type="HAMAP-Rule" id="MF_00017"/>
    </source>
</evidence>
<reference evidence="10" key="2">
    <citation type="submission" date="2013-07" db="EMBL/GenBank/DDBJ databases">
        <authorList>
            <person name="Morais-Silva F.O."/>
            <person name="Rezende A.M."/>
            <person name="Pimentel C."/>
            <person name="Resende D.M."/>
            <person name="Santos C.I."/>
            <person name="Clemente C."/>
            <person name="de Oliveira L.M."/>
            <person name="da Silva S.M."/>
            <person name="Costa D.A."/>
            <person name="Varela-Raposo A."/>
            <person name="Horacio E.C.A."/>
            <person name="Matos M."/>
            <person name="Flores O."/>
            <person name="Ruiz J.C."/>
            <person name="Rodrigues-Pousada C."/>
        </authorList>
    </citation>
    <scope>NUCLEOTIDE SEQUENCE [LARGE SCALE GENOMIC DNA]</scope>
    <source>
        <strain evidence="10">ATCC 19364 / DSM 1382 / NCIMB 9332 / VKM B-1759</strain>
    </source>
</reference>
<dbReference type="HAMAP" id="MF_00017">
    <property type="entry name" value="RecR"/>
    <property type="match status" value="1"/>
</dbReference>
<dbReference type="Pfam" id="PF21176">
    <property type="entry name" value="RecR_HhH"/>
    <property type="match status" value="1"/>
</dbReference>
<dbReference type="CDD" id="cd01025">
    <property type="entry name" value="TOPRIM_recR"/>
    <property type="match status" value="1"/>
</dbReference>
<evidence type="ECO:0000256" key="3">
    <source>
        <dbReference type="ARBA" id="ARBA00022771"/>
    </source>
</evidence>
<dbReference type="Pfam" id="PF02132">
    <property type="entry name" value="RecR_ZnF"/>
    <property type="match status" value="1"/>
</dbReference>
<reference evidence="9 10" key="1">
    <citation type="journal article" date="2013" name="J. Bacteriol.">
        <title>Roles of HynAB and Ech, the only two hydrogenases found in the model sulfate reducer Desulfovibrio gigas.</title>
        <authorList>
            <person name="Morais-Silva F.O."/>
            <person name="Santos C.I."/>
            <person name="Rodrigues R."/>
            <person name="Pereira I.A."/>
            <person name="Rodrigues-Pousada C."/>
        </authorList>
    </citation>
    <scope>NUCLEOTIDE SEQUENCE [LARGE SCALE GENOMIC DNA]</scope>
    <source>
        <strain evidence="10">ATCC 19364 / DSM 1382 / NCIMB 9332 / VKM B-1759</strain>
    </source>
</reference>
<dbReference type="InterPro" id="IPR006171">
    <property type="entry name" value="TOPRIM_dom"/>
</dbReference>
<dbReference type="Pfam" id="PF13662">
    <property type="entry name" value="Toprim_4"/>
    <property type="match status" value="1"/>
</dbReference>
<keyword evidence="3 7" id="KW-0863">Zinc-finger</keyword>
<evidence type="ECO:0000259" key="8">
    <source>
        <dbReference type="PROSITE" id="PS50880"/>
    </source>
</evidence>
<feature type="zinc finger region" description="C4-type" evidence="7">
    <location>
        <begin position="59"/>
        <end position="74"/>
    </location>
</feature>
<dbReference type="eggNOG" id="COG0353">
    <property type="taxonomic scope" value="Bacteria"/>
</dbReference>
<keyword evidence="6 7" id="KW-0234">DNA repair</keyword>
<dbReference type="PROSITE" id="PS50880">
    <property type="entry name" value="TOPRIM"/>
    <property type="match status" value="1"/>
</dbReference>
<dbReference type="SUPFAM" id="SSF111304">
    <property type="entry name" value="Recombination protein RecR"/>
    <property type="match status" value="1"/>
</dbReference>
<organism evidence="9 10">
    <name type="scientific">Megalodesulfovibrio gigas (strain ATCC 19364 / DSM 1382 / NCIMB 9332 / VKM B-1759)</name>
    <name type="common">Desulfovibrio gigas</name>
    <dbReference type="NCBI Taxonomy" id="1121448"/>
    <lineage>
        <taxon>Bacteria</taxon>
        <taxon>Pseudomonadati</taxon>
        <taxon>Thermodesulfobacteriota</taxon>
        <taxon>Desulfovibrionia</taxon>
        <taxon>Desulfovibrionales</taxon>
        <taxon>Desulfovibrionaceae</taxon>
        <taxon>Megalodesulfovibrio</taxon>
    </lineage>
</organism>
<dbReference type="InterPro" id="IPR034137">
    <property type="entry name" value="TOPRIM_RecR"/>
</dbReference>
<comment type="similarity">
    <text evidence="7">Belongs to the RecR family.</text>
</comment>